<accession>A0A8H7VBX8</accession>
<name>A0A8H7VBX8_9FUNG</name>
<dbReference type="AlphaFoldDB" id="A0A8H7VBX8"/>
<evidence type="ECO:0000313" key="2">
    <source>
        <dbReference type="EMBL" id="KAG2210863.1"/>
    </source>
</evidence>
<comment type="caution">
    <text evidence="2">The sequence shown here is derived from an EMBL/GenBank/DDBJ whole genome shotgun (WGS) entry which is preliminary data.</text>
</comment>
<evidence type="ECO:0000259" key="1">
    <source>
        <dbReference type="Pfam" id="PF20263"/>
    </source>
</evidence>
<dbReference type="Proteomes" id="UP000603453">
    <property type="component" value="Unassembled WGS sequence"/>
</dbReference>
<gene>
    <name evidence="2" type="ORF">INT47_000017</name>
</gene>
<protein>
    <recommendedName>
        <fullName evidence="1">LYR motif-containing protein Cup1-like N-terminal domain-containing protein</fullName>
    </recommendedName>
</protein>
<dbReference type="InterPro" id="IPR046896">
    <property type="entry name" value="Cup1-like_N"/>
</dbReference>
<organism evidence="2 3">
    <name type="scientific">Mucor saturninus</name>
    <dbReference type="NCBI Taxonomy" id="64648"/>
    <lineage>
        <taxon>Eukaryota</taxon>
        <taxon>Fungi</taxon>
        <taxon>Fungi incertae sedis</taxon>
        <taxon>Mucoromycota</taxon>
        <taxon>Mucoromycotina</taxon>
        <taxon>Mucoromycetes</taxon>
        <taxon>Mucorales</taxon>
        <taxon>Mucorineae</taxon>
        <taxon>Mucoraceae</taxon>
        <taxon>Mucor</taxon>
    </lineage>
</organism>
<evidence type="ECO:0000313" key="3">
    <source>
        <dbReference type="Proteomes" id="UP000603453"/>
    </source>
</evidence>
<proteinExistence type="predicted"/>
<dbReference type="OrthoDB" id="5521299at2759"/>
<feature type="domain" description="LYR motif-containing protein Cup1-like N-terminal" evidence="1">
    <location>
        <begin position="13"/>
        <end position="97"/>
    </location>
</feature>
<reference evidence="2" key="1">
    <citation type="submission" date="2020-12" db="EMBL/GenBank/DDBJ databases">
        <title>Metabolic potential, ecology and presence of endohyphal bacteria is reflected in genomic diversity of Mucoromycotina.</title>
        <authorList>
            <person name="Muszewska A."/>
            <person name="Okrasinska A."/>
            <person name="Steczkiewicz K."/>
            <person name="Drgas O."/>
            <person name="Orlowska M."/>
            <person name="Perlinska-Lenart U."/>
            <person name="Aleksandrzak-Piekarczyk T."/>
            <person name="Szatraj K."/>
            <person name="Zielenkiewicz U."/>
            <person name="Pilsyk S."/>
            <person name="Malc E."/>
            <person name="Mieczkowski P."/>
            <person name="Kruszewska J.S."/>
            <person name="Biernat P."/>
            <person name="Pawlowska J."/>
        </authorList>
    </citation>
    <scope>NUCLEOTIDE SEQUENCE</scope>
    <source>
        <strain evidence="2">WA0000017839</strain>
    </source>
</reference>
<dbReference type="CDD" id="cd20273">
    <property type="entry name" value="Complex1_LYR_unchar"/>
    <property type="match status" value="1"/>
</dbReference>
<sequence length="333" mass="38575">MFPPNHKVYIRALYKNILVEASLFFDDRARLYIQNKARKVVQEYKTCTDVERVKYKIREARKHLHRIEQANRGDQKSALKILEEVYGRNGKTRHALLHPFLNCHQPRDFKLPEPFVPHAPRTAPPPLLCPPLQALIKQDLGKKLEPELPIPAYKPLHPGRKANLLWKHRSMLLDRVQLPLPFEIICEIERKAGATVGHPLYAGTLLTGGPTWDFYLSTDTMTHLNPTIKLPKRSTINRNHQPLMDSPYATITNISLVDHLKKVKRPFNFPTRTKSRLYRRLLTNIPFTNIISSTTLWTQSCKILKSHWVPQGVTRILEDIPSEQVIKTTLKIK</sequence>
<dbReference type="Pfam" id="PF20263">
    <property type="entry name" value="LYRM2-like"/>
    <property type="match status" value="1"/>
</dbReference>
<keyword evidence="3" id="KW-1185">Reference proteome</keyword>
<dbReference type="EMBL" id="JAEPRD010000010">
    <property type="protein sequence ID" value="KAG2210863.1"/>
    <property type="molecule type" value="Genomic_DNA"/>
</dbReference>